<dbReference type="Proteomes" id="UP000054047">
    <property type="component" value="Unassembled WGS sequence"/>
</dbReference>
<keyword evidence="3" id="KW-1185">Reference proteome</keyword>
<sequence length="115" mass="12852">MSSYGAIGDDDFEPLVSSPPSVPGSSTTRSHHRQRQPYLFTGGLGLSREGSMVSLHSEDDYRDHNMALRYRLYSRLDPGGQQLRMPDHVIPSEYFSILPFDDMKDSSGKQSSLVT</sequence>
<reference evidence="2 3" key="1">
    <citation type="submission" date="2013-12" db="EMBL/GenBank/DDBJ databases">
        <title>Draft genome of the parsitic nematode Ancylostoma duodenale.</title>
        <authorList>
            <person name="Mitreva M."/>
        </authorList>
    </citation>
    <scope>NUCLEOTIDE SEQUENCE [LARGE SCALE GENOMIC DNA]</scope>
    <source>
        <strain evidence="2 3">Zhejiang</strain>
    </source>
</reference>
<dbReference type="AlphaFoldDB" id="A0A0C2C7H5"/>
<protein>
    <submittedName>
        <fullName evidence="2">Uncharacterized protein</fullName>
    </submittedName>
</protein>
<feature type="non-terminal residue" evidence="2">
    <location>
        <position position="115"/>
    </location>
</feature>
<name>A0A0C2C7H5_9BILA</name>
<evidence type="ECO:0000313" key="2">
    <source>
        <dbReference type="EMBL" id="KIH52248.1"/>
    </source>
</evidence>
<organism evidence="2 3">
    <name type="scientific">Ancylostoma duodenale</name>
    <dbReference type="NCBI Taxonomy" id="51022"/>
    <lineage>
        <taxon>Eukaryota</taxon>
        <taxon>Metazoa</taxon>
        <taxon>Ecdysozoa</taxon>
        <taxon>Nematoda</taxon>
        <taxon>Chromadorea</taxon>
        <taxon>Rhabditida</taxon>
        <taxon>Rhabditina</taxon>
        <taxon>Rhabditomorpha</taxon>
        <taxon>Strongyloidea</taxon>
        <taxon>Ancylostomatidae</taxon>
        <taxon>Ancylostomatinae</taxon>
        <taxon>Ancylostoma</taxon>
    </lineage>
</organism>
<feature type="compositionally biased region" description="Low complexity" evidence="1">
    <location>
        <begin position="14"/>
        <end position="26"/>
    </location>
</feature>
<dbReference type="EMBL" id="KN744143">
    <property type="protein sequence ID" value="KIH52248.1"/>
    <property type="molecule type" value="Genomic_DNA"/>
</dbReference>
<dbReference type="OrthoDB" id="294730at2759"/>
<gene>
    <name evidence="2" type="ORF">ANCDUO_17652</name>
</gene>
<accession>A0A0C2C7H5</accession>
<proteinExistence type="predicted"/>
<feature type="region of interest" description="Disordered" evidence="1">
    <location>
        <begin position="1"/>
        <end position="46"/>
    </location>
</feature>
<evidence type="ECO:0000313" key="3">
    <source>
        <dbReference type="Proteomes" id="UP000054047"/>
    </source>
</evidence>
<evidence type="ECO:0000256" key="1">
    <source>
        <dbReference type="SAM" id="MobiDB-lite"/>
    </source>
</evidence>